<comment type="subcellular location">
    <subcellularLocation>
        <location evidence="1">Cell inner membrane</location>
        <topology evidence="1">Multi-pass membrane protein</topology>
    </subcellularLocation>
</comment>
<feature type="domain" description="Polysaccharide chain length determinant N-terminal" evidence="18">
    <location>
        <begin position="33"/>
        <end position="122"/>
    </location>
</feature>
<dbReference type="GO" id="GO:0005524">
    <property type="term" value="F:ATP binding"/>
    <property type="evidence" value="ECO:0007669"/>
    <property type="project" value="UniProtKB-KW"/>
</dbReference>
<dbReference type="AlphaFoldDB" id="A0A418NN45"/>
<keyword evidence="13 17" id="KW-0472">Membrane</keyword>
<keyword evidence="6" id="KW-0997">Cell inner membrane</keyword>
<name>A0A418NN45_9SPHN</name>
<evidence type="ECO:0000259" key="18">
    <source>
        <dbReference type="Pfam" id="PF02706"/>
    </source>
</evidence>
<comment type="catalytic activity">
    <reaction evidence="15">
        <text>L-tyrosyl-[protein] + ATP = O-phospho-L-tyrosyl-[protein] + ADP + H(+)</text>
        <dbReference type="Rhea" id="RHEA:10596"/>
        <dbReference type="Rhea" id="RHEA-COMP:10136"/>
        <dbReference type="Rhea" id="RHEA-COMP:20101"/>
        <dbReference type="ChEBI" id="CHEBI:15378"/>
        <dbReference type="ChEBI" id="CHEBI:30616"/>
        <dbReference type="ChEBI" id="CHEBI:46858"/>
        <dbReference type="ChEBI" id="CHEBI:61978"/>
        <dbReference type="ChEBI" id="CHEBI:456216"/>
        <dbReference type="EC" id="2.7.10.2"/>
    </reaction>
</comment>
<keyword evidence="7 21" id="KW-0808">Transferase</keyword>
<evidence type="ECO:0000313" key="22">
    <source>
        <dbReference type="Proteomes" id="UP000286576"/>
    </source>
</evidence>
<comment type="similarity">
    <text evidence="2">Belongs to the CpsD/CapB family.</text>
</comment>
<dbReference type="RefSeq" id="WP_119588122.1">
    <property type="nucleotide sequence ID" value="NZ_CAWODQ010000004.1"/>
</dbReference>
<dbReference type="GO" id="GO:0005886">
    <property type="term" value="C:plasma membrane"/>
    <property type="evidence" value="ECO:0007669"/>
    <property type="project" value="UniProtKB-SubCell"/>
</dbReference>
<feature type="domain" description="Tyrosine-protein kinase G-rich" evidence="20">
    <location>
        <begin position="399"/>
        <end position="472"/>
    </location>
</feature>
<accession>A0A418NN45</accession>
<dbReference type="SUPFAM" id="SSF52540">
    <property type="entry name" value="P-loop containing nucleoside triphosphate hydrolases"/>
    <property type="match status" value="1"/>
</dbReference>
<comment type="caution">
    <text evidence="21">The sequence shown here is derived from an EMBL/GenBank/DDBJ whole genome shotgun (WGS) entry which is preliminary data.</text>
</comment>
<evidence type="ECO:0000256" key="14">
    <source>
        <dbReference type="ARBA" id="ARBA00023137"/>
    </source>
</evidence>
<evidence type="ECO:0000256" key="10">
    <source>
        <dbReference type="ARBA" id="ARBA00022777"/>
    </source>
</evidence>
<dbReference type="InterPro" id="IPR025669">
    <property type="entry name" value="AAA_dom"/>
</dbReference>
<dbReference type="OrthoDB" id="230260at2"/>
<feature type="coiled-coil region" evidence="16">
    <location>
        <begin position="309"/>
        <end position="424"/>
    </location>
</feature>
<keyword evidence="11" id="KW-0067">ATP-binding</keyword>
<evidence type="ECO:0000256" key="11">
    <source>
        <dbReference type="ARBA" id="ARBA00022840"/>
    </source>
</evidence>
<sequence>MENGTHLGAGEGPLERYMPAAGGNTRPYSPAMFSLTDIRGVIWRQRFILVGVVLFALAVGLTLTLLATPKYEASASVRVTSSGPDIVEGQEYLVSAGGLTRERETMSRVIQSRSMARQVVERLELHDNADFMGSDSLPEDERSVEARKFSAAQKLQDGLSAQLPPNTQIIMMSYTSSDPALAAAVVNGYAETFVTLNVQEAVEANSYARAYLEEQIAKTRNELRDAEIEAIQYARANNIVGRPMGVGSGTEGEGADAGTATTLAASTLTGITQTYTEARTRLINSEARWRMVANRPAAELPEVQRNSAVQSLQTRRGEMRSQLADLRQRYQDDYPAVRELISNMEELDRQIAETENDIKEGIRSEYEIARQQAAALAAELASVSSATLDEQDRRVQYNMLDRDVDALRSQLDDLLQRYNQITAATNLQPSNLTILDTALVPSAPSSPSLFRNMLVALIVGLGVAGGLAVLRETLEDRIRSIEDIQSKLRLHAVGQVPLVADGDVIDDVKNSFSVVSEAYASIRASIDYVTRDLEKKVLQFTSTEAAEGKTTSSLAIARSYAAVGRRVLLIDLDLRRPALHRALLQNRPKQGIVEAIYGHTALQNVVIKAEDGYDFLPIGSATPINPVEILSSGLVGEFLNKARASYDVILVDGSPVLGIADAPLLSRFVDGVIFIAEANRSPARQTRTALSRLTGVGANVIGVIVTKFQPLEAGENYKYEYSYYSYSERD</sequence>
<dbReference type="PANTHER" id="PTHR32309:SF13">
    <property type="entry name" value="FERRIC ENTEROBACTIN TRANSPORT PROTEIN FEPE"/>
    <property type="match status" value="1"/>
</dbReference>
<evidence type="ECO:0000259" key="20">
    <source>
        <dbReference type="Pfam" id="PF13807"/>
    </source>
</evidence>
<dbReference type="Pfam" id="PF13614">
    <property type="entry name" value="AAA_31"/>
    <property type="match status" value="1"/>
</dbReference>
<proteinExistence type="inferred from homology"/>
<keyword evidence="16" id="KW-0175">Coiled coil</keyword>
<dbReference type="InterPro" id="IPR027417">
    <property type="entry name" value="P-loop_NTPase"/>
</dbReference>
<evidence type="ECO:0000256" key="4">
    <source>
        <dbReference type="ARBA" id="ARBA00011903"/>
    </source>
</evidence>
<evidence type="ECO:0000313" key="21">
    <source>
        <dbReference type="EMBL" id="RIV83038.1"/>
    </source>
</evidence>
<dbReference type="EC" id="2.7.10.2" evidence="4"/>
<reference evidence="21 22" key="1">
    <citation type="submission" date="2018-08" db="EMBL/GenBank/DDBJ databases">
        <title>Erythrobacter zhengii sp.nov., a bacterium isolated from deep-sea sediment.</title>
        <authorList>
            <person name="Fang C."/>
            <person name="Wu Y.-H."/>
            <person name="Sun C."/>
            <person name="Wang H."/>
            <person name="Cheng H."/>
            <person name="Meng F.-X."/>
            <person name="Wang C.-S."/>
            <person name="Xu X.-W."/>
        </authorList>
    </citation>
    <scope>NUCLEOTIDE SEQUENCE [LARGE SCALE GENOMIC DNA]</scope>
    <source>
        <strain evidence="21 22">V18</strain>
    </source>
</reference>
<dbReference type="InterPro" id="IPR003856">
    <property type="entry name" value="LPS_length_determ_N"/>
</dbReference>
<dbReference type="Pfam" id="PF02706">
    <property type="entry name" value="Wzz"/>
    <property type="match status" value="1"/>
</dbReference>
<dbReference type="Gene3D" id="3.40.50.300">
    <property type="entry name" value="P-loop containing nucleotide triphosphate hydrolases"/>
    <property type="match status" value="1"/>
</dbReference>
<feature type="transmembrane region" description="Helical" evidence="17">
    <location>
        <begin position="47"/>
        <end position="67"/>
    </location>
</feature>
<comment type="similarity">
    <text evidence="3">Belongs to the etk/wzc family.</text>
</comment>
<evidence type="ECO:0000256" key="3">
    <source>
        <dbReference type="ARBA" id="ARBA00008883"/>
    </source>
</evidence>
<feature type="domain" description="AAA" evidence="19">
    <location>
        <begin position="547"/>
        <end position="661"/>
    </location>
</feature>
<dbReference type="CDD" id="cd05387">
    <property type="entry name" value="BY-kinase"/>
    <property type="match status" value="1"/>
</dbReference>
<keyword evidence="9" id="KW-0547">Nucleotide-binding</keyword>
<keyword evidence="22" id="KW-1185">Reference proteome</keyword>
<dbReference type="PANTHER" id="PTHR32309">
    <property type="entry name" value="TYROSINE-PROTEIN KINASE"/>
    <property type="match status" value="1"/>
</dbReference>
<evidence type="ECO:0000256" key="6">
    <source>
        <dbReference type="ARBA" id="ARBA00022519"/>
    </source>
</evidence>
<keyword evidence="10 21" id="KW-0418">Kinase</keyword>
<dbReference type="InterPro" id="IPR032807">
    <property type="entry name" value="GNVR"/>
</dbReference>
<evidence type="ECO:0000256" key="13">
    <source>
        <dbReference type="ARBA" id="ARBA00023136"/>
    </source>
</evidence>
<dbReference type="InterPro" id="IPR005702">
    <property type="entry name" value="Wzc-like_C"/>
</dbReference>
<evidence type="ECO:0000256" key="1">
    <source>
        <dbReference type="ARBA" id="ARBA00004429"/>
    </source>
</evidence>
<evidence type="ECO:0000256" key="17">
    <source>
        <dbReference type="SAM" id="Phobius"/>
    </source>
</evidence>
<evidence type="ECO:0000256" key="15">
    <source>
        <dbReference type="ARBA" id="ARBA00051245"/>
    </source>
</evidence>
<evidence type="ECO:0000256" key="12">
    <source>
        <dbReference type="ARBA" id="ARBA00022989"/>
    </source>
</evidence>
<dbReference type="InterPro" id="IPR050445">
    <property type="entry name" value="Bact_polysacc_biosynth/exp"/>
</dbReference>
<dbReference type="GO" id="GO:0004715">
    <property type="term" value="F:non-membrane spanning protein tyrosine kinase activity"/>
    <property type="evidence" value="ECO:0007669"/>
    <property type="project" value="UniProtKB-EC"/>
</dbReference>
<evidence type="ECO:0000256" key="2">
    <source>
        <dbReference type="ARBA" id="ARBA00007316"/>
    </source>
</evidence>
<dbReference type="Pfam" id="PF13807">
    <property type="entry name" value="GNVR"/>
    <property type="match status" value="1"/>
</dbReference>
<dbReference type="EMBL" id="QXFL01000012">
    <property type="protein sequence ID" value="RIV83038.1"/>
    <property type="molecule type" value="Genomic_DNA"/>
</dbReference>
<evidence type="ECO:0000256" key="9">
    <source>
        <dbReference type="ARBA" id="ARBA00022741"/>
    </source>
</evidence>
<evidence type="ECO:0000256" key="8">
    <source>
        <dbReference type="ARBA" id="ARBA00022692"/>
    </source>
</evidence>
<evidence type="ECO:0000256" key="16">
    <source>
        <dbReference type="SAM" id="Coils"/>
    </source>
</evidence>
<dbReference type="NCBIfam" id="TIGR01007">
    <property type="entry name" value="eps_fam"/>
    <property type="match status" value="1"/>
</dbReference>
<dbReference type="Proteomes" id="UP000286576">
    <property type="component" value="Unassembled WGS sequence"/>
</dbReference>
<protein>
    <recommendedName>
        <fullName evidence="4">non-specific protein-tyrosine kinase</fullName>
        <ecNumber evidence="4">2.7.10.2</ecNumber>
    </recommendedName>
</protein>
<keyword evidence="12 17" id="KW-1133">Transmembrane helix</keyword>
<gene>
    <name evidence="21" type="ORF">D2V07_17095</name>
</gene>
<keyword evidence="5" id="KW-1003">Cell membrane</keyword>
<organism evidence="21 22">
    <name type="scientific">Aurantiacibacter zhengii</name>
    <dbReference type="NCBI Taxonomy" id="2307003"/>
    <lineage>
        <taxon>Bacteria</taxon>
        <taxon>Pseudomonadati</taxon>
        <taxon>Pseudomonadota</taxon>
        <taxon>Alphaproteobacteria</taxon>
        <taxon>Sphingomonadales</taxon>
        <taxon>Erythrobacteraceae</taxon>
        <taxon>Aurantiacibacter</taxon>
    </lineage>
</organism>
<evidence type="ECO:0000259" key="19">
    <source>
        <dbReference type="Pfam" id="PF13614"/>
    </source>
</evidence>
<evidence type="ECO:0000256" key="7">
    <source>
        <dbReference type="ARBA" id="ARBA00022679"/>
    </source>
</evidence>
<feature type="coiled-coil region" evidence="16">
    <location>
        <begin position="209"/>
        <end position="236"/>
    </location>
</feature>
<evidence type="ECO:0000256" key="5">
    <source>
        <dbReference type="ARBA" id="ARBA00022475"/>
    </source>
</evidence>
<keyword evidence="14" id="KW-0829">Tyrosine-protein kinase</keyword>
<keyword evidence="8 17" id="KW-0812">Transmembrane</keyword>